<evidence type="ECO:0008006" key="3">
    <source>
        <dbReference type="Google" id="ProtNLM"/>
    </source>
</evidence>
<dbReference type="EMBL" id="ML742119">
    <property type="protein sequence ID" value="KAE8149549.1"/>
    <property type="molecule type" value="Genomic_DNA"/>
</dbReference>
<dbReference type="OrthoDB" id="7777654at2759"/>
<dbReference type="InterPro" id="IPR036188">
    <property type="entry name" value="FAD/NAD-bd_sf"/>
</dbReference>
<gene>
    <name evidence="1" type="ORF">BDV25DRAFT_156064</name>
</gene>
<dbReference type="Pfam" id="PF13450">
    <property type="entry name" value="NAD_binding_8"/>
    <property type="match status" value="1"/>
</dbReference>
<evidence type="ECO:0000313" key="2">
    <source>
        <dbReference type="Proteomes" id="UP000325780"/>
    </source>
</evidence>
<evidence type="ECO:0000313" key="1">
    <source>
        <dbReference type="EMBL" id="KAE8149549.1"/>
    </source>
</evidence>
<dbReference type="Gene3D" id="3.50.50.60">
    <property type="entry name" value="FAD/NAD(P)-binding domain"/>
    <property type="match status" value="1"/>
</dbReference>
<reference evidence="1 2" key="1">
    <citation type="submission" date="2019-04" db="EMBL/GenBank/DDBJ databases">
        <title>Friends and foes A comparative genomics study of 23 Aspergillus species from section Flavi.</title>
        <authorList>
            <consortium name="DOE Joint Genome Institute"/>
            <person name="Kjaerbolling I."/>
            <person name="Vesth T."/>
            <person name="Frisvad J.C."/>
            <person name="Nybo J.L."/>
            <person name="Theobald S."/>
            <person name="Kildgaard S."/>
            <person name="Isbrandt T."/>
            <person name="Kuo A."/>
            <person name="Sato A."/>
            <person name="Lyhne E.K."/>
            <person name="Kogle M.E."/>
            <person name="Wiebenga A."/>
            <person name="Kun R.S."/>
            <person name="Lubbers R.J."/>
            <person name="Makela M.R."/>
            <person name="Barry K."/>
            <person name="Chovatia M."/>
            <person name="Clum A."/>
            <person name="Daum C."/>
            <person name="Haridas S."/>
            <person name="He G."/>
            <person name="LaButti K."/>
            <person name="Lipzen A."/>
            <person name="Mondo S."/>
            <person name="Riley R."/>
            <person name="Salamov A."/>
            <person name="Simmons B.A."/>
            <person name="Magnuson J.K."/>
            <person name="Henrissat B."/>
            <person name="Mortensen U.H."/>
            <person name="Larsen T.O."/>
            <person name="Devries R.P."/>
            <person name="Grigoriev I.V."/>
            <person name="Machida M."/>
            <person name="Baker S.E."/>
            <person name="Andersen M.R."/>
        </authorList>
    </citation>
    <scope>NUCLEOTIDE SEQUENCE [LARGE SCALE GENOMIC DNA]</scope>
    <source>
        <strain evidence="1 2">IBT 18842</strain>
    </source>
</reference>
<keyword evidence="2" id="KW-1185">Reference proteome</keyword>
<dbReference type="PANTHER" id="PTHR43734">
    <property type="entry name" value="PHYTOENE DESATURASE"/>
    <property type="match status" value="1"/>
</dbReference>
<protein>
    <recommendedName>
        <fullName evidence="3">Amine oxidase domain-containing protein</fullName>
    </recommendedName>
</protein>
<dbReference type="PANTHER" id="PTHR43734:SF1">
    <property type="entry name" value="PHYTOENE DESATURASE"/>
    <property type="match status" value="1"/>
</dbReference>
<proteinExistence type="predicted"/>
<dbReference type="AlphaFoldDB" id="A0A5N6TTW2"/>
<organism evidence="1 2">
    <name type="scientific">Aspergillus avenaceus</name>
    <dbReference type="NCBI Taxonomy" id="36643"/>
    <lineage>
        <taxon>Eukaryota</taxon>
        <taxon>Fungi</taxon>
        <taxon>Dikarya</taxon>
        <taxon>Ascomycota</taxon>
        <taxon>Pezizomycotina</taxon>
        <taxon>Eurotiomycetes</taxon>
        <taxon>Eurotiomycetidae</taxon>
        <taxon>Eurotiales</taxon>
        <taxon>Aspergillaceae</taxon>
        <taxon>Aspergillus</taxon>
        <taxon>Aspergillus subgen. Circumdati</taxon>
    </lineage>
</organism>
<dbReference type="Proteomes" id="UP000325780">
    <property type="component" value="Unassembled WGS sequence"/>
</dbReference>
<dbReference type="SUPFAM" id="SSF51905">
    <property type="entry name" value="FAD/NAD(P)-binding domain"/>
    <property type="match status" value="1"/>
</dbReference>
<accession>A0A5N6TTW2</accession>
<sequence>MSVIIVGTSSHLTKNKSNSPGAGAGGIATAARLSQQGFEVKVIEKHDFIGGRCSLIHKDGYVGLPDLQIPSNQPSASTRARRCS</sequence>
<name>A0A5N6TTW2_ASPAV</name>